<evidence type="ECO:0000256" key="6">
    <source>
        <dbReference type="RuleBase" id="RU363108"/>
    </source>
</evidence>
<keyword evidence="4 6" id="KW-1133">Transmembrane helix</keyword>
<gene>
    <name evidence="7" type="ORF">ALC60_00341</name>
</gene>
<feature type="transmembrane region" description="Helical" evidence="6">
    <location>
        <begin position="254"/>
        <end position="273"/>
    </location>
</feature>
<dbReference type="AlphaFoldDB" id="A0A151XJX5"/>
<feature type="transmembrane region" description="Helical" evidence="6">
    <location>
        <begin position="355"/>
        <end position="376"/>
    </location>
</feature>
<feature type="transmembrane region" description="Helical" evidence="6">
    <location>
        <begin position="157"/>
        <end position="180"/>
    </location>
</feature>
<feature type="transmembrane region" description="Helical" evidence="6">
    <location>
        <begin position="128"/>
        <end position="145"/>
    </location>
</feature>
<keyword evidence="5 6" id="KW-0472">Membrane</keyword>
<reference evidence="7 8" key="1">
    <citation type="submission" date="2015-09" db="EMBL/GenBank/DDBJ databases">
        <title>Trachymyrmex zeteki WGS genome.</title>
        <authorList>
            <person name="Nygaard S."/>
            <person name="Hu H."/>
            <person name="Boomsma J."/>
            <person name="Zhang G."/>
        </authorList>
    </citation>
    <scope>NUCLEOTIDE SEQUENCE [LARGE SCALE GENOMIC DNA]</scope>
    <source>
        <strain evidence="7">Tzet28-1</strain>
        <tissue evidence="7">Whole body</tissue>
    </source>
</reference>
<keyword evidence="6" id="KW-0807">Transducer</keyword>
<feature type="transmembrane region" description="Helical" evidence="6">
    <location>
        <begin position="293"/>
        <end position="314"/>
    </location>
</feature>
<accession>A0A151XJX5</accession>
<dbReference type="GO" id="GO:0007165">
    <property type="term" value="P:signal transduction"/>
    <property type="evidence" value="ECO:0007669"/>
    <property type="project" value="UniProtKB-KW"/>
</dbReference>
<proteinExistence type="inferred from homology"/>
<evidence type="ECO:0000256" key="2">
    <source>
        <dbReference type="ARBA" id="ARBA00022475"/>
    </source>
</evidence>
<dbReference type="Proteomes" id="UP000075809">
    <property type="component" value="Unassembled WGS sequence"/>
</dbReference>
<evidence type="ECO:0000313" key="7">
    <source>
        <dbReference type="EMBL" id="KYQ60716.1"/>
    </source>
</evidence>
<evidence type="ECO:0000256" key="1">
    <source>
        <dbReference type="ARBA" id="ARBA00004651"/>
    </source>
</evidence>
<comment type="subcellular location">
    <subcellularLocation>
        <location evidence="1 6">Cell membrane</location>
        <topology evidence="1 6">Multi-pass membrane protein</topology>
    </subcellularLocation>
</comment>
<feature type="transmembrane region" description="Helical" evidence="6">
    <location>
        <begin position="396"/>
        <end position="413"/>
    </location>
</feature>
<dbReference type="Pfam" id="PF08395">
    <property type="entry name" value="7tm_7"/>
    <property type="match status" value="1"/>
</dbReference>
<dbReference type="GO" id="GO:0050909">
    <property type="term" value="P:sensory perception of taste"/>
    <property type="evidence" value="ECO:0007669"/>
    <property type="project" value="InterPro"/>
</dbReference>
<dbReference type="EMBL" id="KQ982052">
    <property type="protein sequence ID" value="KYQ60716.1"/>
    <property type="molecule type" value="Genomic_DNA"/>
</dbReference>
<evidence type="ECO:0000313" key="8">
    <source>
        <dbReference type="Proteomes" id="UP000075809"/>
    </source>
</evidence>
<evidence type="ECO:0000256" key="3">
    <source>
        <dbReference type="ARBA" id="ARBA00022692"/>
    </source>
</evidence>
<sequence length="414" mass="49252">MVDTIQKAFRPLSLIAFLIGSGNLRYPLNYWRFRLSVFYVIIVWSLYKYVFDAMLIAYTPKHIFNNHLSYYSTQTNIFVTLISVTITVLKHQKIHICIKKLSLVDDTLEKLGTPKEYHTIQNLIRSTLIIYFIVVLILFITDSIWNIEKHNNIKAMFIGLIMGYPIYVSTLGNIIFAFVVRYIGTRLDKINGYIEQLSETEECGLRFKWEKSLIVRHYVCNSENRKRVIWTVMHLHLELCRIARDINDLFGTQLTLQMISCFFILVTTFFAQYHMILCLTYIYENNSAKLKLILANDIWCIVFLIKFISLNYICENASAKRMWMFIKRLAAVDDTLKELGIPKLYRKLHIRIKRILIGWLVCSQIINIIDMIWWFYTIGNYWCLIIPYVTNHYQHVNVLVDLLFITFLWFVYYF</sequence>
<comment type="similarity">
    <text evidence="6">Belongs to the insect chemoreceptor superfamily. Gustatory receptor (GR) family.</text>
</comment>
<protein>
    <recommendedName>
        <fullName evidence="6">Gustatory receptor</fullName>
    </recommendedName>
</protein>
<organism evidence="7 8">
    <name type="scientific">Mycetomoellerius zeteki</name>
    <dbReference type="NCBI Taxonomy" id="64791"/>
    <lineage>
        <taxon>Eukaryota</taxon>
        <taxon>Metazoa</taxon>
        <taxon>Ecdysozoa</taxon>
        <taxon>Arthropoda</taxon>
        <taxon>Hexapoda</taxon>
        <taxon>Insecta</taxon>
        <taxon>Pterygota</taxon>
        <taxon>Neoptera</taxon>
        <taxon>Endopterygota</taxon>
        <taxon>Hymenoptera</taxon>
        <taxon>Apocrita</taxon>
        <taxon>Aculeata</taxon>
        <taxon>Formicoidea</taxon>
        <taxon>Formicidae</taxon>
        <taxon>Myrmicinae</taxon>
        <taxon>Mycetomoellerius</taxon>
    </lineage>
</organism>
<evidence type="ECO:0000256" key="5">
    <source>
        <dbReference type="ARBA" id="ARBA00023136"/>
    </source>
</evidence>
<keyword evidence="3 6" id="KW-0812">Transmembrane</keyword>
<feature type="transmembrane region" description="Helical" evidence="6">
    <location>
        <begin position="70"/>
        <end position="89"/>
    </location>
</feature>
<dbReference type="GO" id="GO:0005886">
    <property type="term" value="C:plasma membrane"/>
    <property type="evidence" value="ECO:0007669"/>
    <property type="project" value="UniProtKB-SubCell"/>
</dbReference>
<evidence type="ECO:0000256" key="4">
    <source>
        <dbReference type="ARBA" id="ARBA00022989"/>
    </source>
</evidence>
<keyword evidence="6" id="KW-0675">Receptor</keyword>
<comment type="caution">
    <text evidence="6">Lacks conserved residue(s) required for the propagation of feature annotation.</text>
</comment>
<dbReference type="InterPro" id="IPR013604">
    <property type="entry name" value="7TM_chemorcpt"/>
</dbReference>
<comment type="function">
    <text evidence="6">Gustatory receptor which mediates acceptance or avoidance behavior, depending on its substrates.</text>
</comment>
<keyword evidence="2 6" id="KW-1003">Cell membrane</keyword>
<keyword evidence="8" id="KW-1185">Reference proteome</keyword>
<name>A0A151XJX5_9HYME</name>
<feature type="transmembrane region" description="Helical" evidence="6">
    <location>
        <begin position="35"/>
        <end position="58"/>
    </location>
</feature>